<gene>
    <name evidence="1" type="ORF">FGU65_09215</name>
</gene>
<keyword evidence="2" id="KW-1185">Reference proteome</keyword>
<organism evidence="1 2">
    <name type="scientific">Methanoculleus frigidifontis</name>
    <dbReference type="NCBI Taxonomy" id="2584085"/>
    <lineage>
        <taxon>Archaea</taxon>
        <taxon>Methanobacteriati</taxon>
        <taxon>Methanobacteriota</taxon>
        <taxon>Stenosarchaea group</taxon>
        <taxon>Methanomicrobia</taxon>
        <taxon>Methanomicrobiales</taxon>
        <taxon>Methanomicrobiaceae</taxon>
        <taxon>Methanoculleus</taxon>
    </lineage>
</organism>
<evidence type="ECO:0000313" key="2">
    <source>
        <dbReference type="Proteomes" id="UP001168338"/>
    </source>
</evidence>
<dbReference type="Proteomes" id="UP001168338">
    <property type="component" value="Unassembled WGS sequence"/>
</dbReference>
<comment type="caution">
    <text evidence="1">The sequence shown here is derived from an EMBL/GenBank/DDBJ whole genome shotgun (WGS) entry which is preliminary data.</text>
</comment>
<evidence type="ECO:0000313" key="1">
    <source>
        <dbReference type="EMBL" id="MDN7025063.1"/>
    </source>
</evidence>
<protein>
    <submittedName>
        <fullName evidence="1">Uncharacterized protein</fullName>
    </submittedName>
</protein>
<sequence>MLLPVKVSPSRRVWADVSFCYEKQIYANSSEELSRYLLKYGRVNGVYEDEQIAYEIRRTVSSMLRRGVPHRQVVEEASTLYGIPEECVEEVVAAVPAENSTPG</sequence>
<dbReference type="RefSeq" id="WP_301664194.1">
    <property type="nucleotide sequence ID" value="NZ_VCYH01000005.1"/>
</dbReference>
<reference evidence="1" key="1">
    <citation type="submission" date="2019-05" db="EMBL/GenBank/DDBJ databases">
        <title>Methanoculleus sp. FWC-SCC1, a methanogenic archaeon isolated from deep marine cold seep.</title>
        <authorList>
            <person name="Chen Y.-W."/>
            <person name="Chen S.-C."/>
            <person name="Teng N.-H."/>
            <person name="Lai M.-C."/>
        </authorList>
    </citation>
    <scope>NUCLEOTIDE SEQUENCE</scope>
    <source>
        <strain evidence="1">FWC-SCC1</strain>
    </source>
</reference>
<dbReference type="EMBL" id="VCYH01000005">
    <property type="protein sequence ID" value="MDN7025063.1"/>
    <property type="molecule type" value="Genomic_DNA"/>
</dbReference>
<accession>A0ABT8MAV2</accession>
<proteinExistence type="predicted"/>
<name>A0ABT8MAV2_9EURY</name>